<dbReference type="InterPro" id="IPR000014">
    <property type="entry name" value="PAS"/>
</dbReference>
<dbReference type="PANTHER" id="PTHR43304:SF1">
    <property type="entry name" value="PAC DOMAIN-CONTAINING PROTEIN"/>
    <property type="match status" value="1"/>
</dbReference>
<evidence type="ECO:0000256" key="6">
    <source>
        <dbReference type="SAM" id="MobiDB-lite"/>
    </source>
</evidence>
<sequence>MISEGGITGDKNSSKKMQNPGMGALGNDYKKEQNERKRAENLLRLSEIKIQALTEAIPDLIFRINREGIYLDYKAAGSDLFHQADSIIGKNNREITPPDFADLIDAKIKLTLDTGEMQYFEYQLPIPLKGLCSYEARLVPNGPDEVLAIVRDVTGNKLTGEALIESNLNQRAIMDSISDGLLLINKDGTIIDSNEANAKFYGFSTESIRGKNLFDFFPSSYKPNREELLKVVFEKGKALESESFFHDRWFEYAVHPVADASGIINKAVINARDVTHQKNLISELETALKENRESSGFLENLINSIPDVIGIQDNKHQIIRYNKAGYEFLNTSPEEIRGKKCFHLIDRDQECELCATSISYRTKKPAHIERYFPEKQLWLDIRSYPILDNEGEIRLVIEHLRDITHIKAIEVALRKSEERYKELFNSSAGGILIGSQEGVIIQVNSTFAEMTGFAPEFLIGKHISESIFTEESLKAFPFRFDLLKQGKTVTSERTIITADNRLLQVEMHTHILPDGTYQSIYHDITERKRAEEEINRQNEALRKINLEKDKFFSIIAHDLRSPFTSFLGLTELMAEEIDSMPREEVRFIANELKKSASNLYNLLENLLEWSMVQRNMKPFSPQKINLRSVARQSTETLREAATSKQIRVTLDIPEAITVMVDKPMLDTIFRNLFSNAVKFTAKGGSVTISAGETLNGNIEIKINDSGIGIPETMIGTIFNISGKHNRPGTSGEPSTGLGLLLCKEFVEKNGGKIGVKSTVGKGSCFYFTLPRG</sequence>
<feature type="domain" description="Histidine kinase" evidence="7">
    <location>
        <begin position="554"/>
        <end position="772"/>
    </location>
</feature>
<evidence type="ECO:0000259" key="8">
    <source>
        <dbReference type="PROSITE" id="PS50112"/>
    </source>
</evidence>
<dbReference type="RefSeq" id="WP_062037620.1">
    <property type="nucleotide sequence ID" value="NZ_DF968182.1"/>
</dbReference>
<dbReference type="InterPro" id="IPR036890">
    <property type="entry name" value="HATPase_C_sf"/>
</dbReference>
<evidence type="ECO:0000259" key="7">
    <source>
        <dbReference type="PROSITE" id="PS50109"/>
    </source>
</evidence>
<dbReference type="EMBL" id="DF968182">
    <property type="protein sequence ID" value="GAP42233.1"/>
    <property type="molecule type" value="Genomic_DNA"/>
</dbReference>
<dbReference type="GO" id="GO:0000155">
    <property type="term" value="F:phosphorelay sensor kinase activity"/>
    <property type="evidence" value="ECO:0007669"/>
    <property type="project" value="InterPro"/>
</dbReference>
<comment type="catalytic activity">
    <reaction evidence="1">
        <text>ATP + protein L-histidine = ADP + protein N-phospho-L-histidine.</text>
        <dbReference type="EC" id="2.7.13.3"/>
    </reaction>
</comment>
<dbReference type="InterPro" id="IPR013767">
    <property type="entry name" value="PAS_fold"/>
</dbReference>
<dbReference type="PROSITE" id="PS50113">
    <property type="entry name" value="PAC"/>
    <property type="match status" value="1"/>
</dbReference>
<keyword evidence="5" id="KW-0418">Kinase</keyword>
<dbReference type="PROSITE" id="PS50109">
    <property type="entry name" value="HIS_KIN"/>
    <property type="match status" value="1"/>
</dbReference>
<dbReference type="SUPFAM" id="SSF55785">
    <property type="entry name" value="PYP-like sensor domain (PAS domain)"/>
    <property type="match status" value="4"/>
</dbReference>
<dbReference type="InterPro" id="IPR052162">
    <property type="entry name" value="Sensor_kinase/Photoreceptor"/>
</dbReference>
<dbReference type="Pfam" id="PF00989">
    <property type="entry name" value="PAS"/>
    <property type="match status" value="1"/>
</dbReference>
<evidence type="ECO:0000256" key="4">
    <source>
        <dbReference type="ARBA" id="ARBA00022679"/>
    </source>
</evidence>
<dbReference type="SUPFAM" id="SSF47384">
    <property type="entry name" value="Homodimeric domain of signal transducing histidine kinase"/>
    <property type="match status" value="1"/>
</dbReference>
<dbReference type="Proteomes" id="UP000053091">
    <property type="component" value="Unassembled WGS sequence"/>
</dbReference>
<dbReference type="OrthoDB" id="9781208at2"/>
<dbReference type="SMART" id="SM00387">
    <property type="entry name" value="HATPase_c"/>
    <property type="match status" value="1"/>
</dbReference>
<dbReference type="Pfam" id="PF13426">
    <property type="entry name" value="PAS_9"/>
    <property type="match status" value="1"/>
</dbReference>
<evidence type="ECO:0000313" key="10">
    <source>
        <dbReference type="EMBL" id="GAP42233.1"/>
    </source>
</evidence>
<dbReference type="PRINTS" id="PR00344">
    <property type="entry name" value="BCTRLSENSOR"/>
</dbReference>
<evidence type="ECO:0000256" key="2">
    <source>
        <dbReference type="ARBA" id="ARBA00012438"/>
    </source>
</evidence>
<evidence type="ECO:0000256" key="1">
    <source>
        <dbReference type="ARBA" id="ARBA00000085"/>
    </source>
</evidence>
<dbReference type="Gene3D" id="3.30.565.10">
    <property type="entry name" value="Histidine kinase-like ATPase, C-terminal domain"/>
    <property type="match status" value="1"/>
</dbReference>
<dbReference type="Pfam" id="PF00512">
    <property type="entry name" value="HisKA"/>
    <property type="match status" value="1"/>
</dbReference>
<feature type="domain" description="PAS" evidence="8">
    <location>
        <begin position="416"/>
        <end position="472"/>
    </location>
</feature>
<dbReference type="CDD" id="cd00130">
    <property type="entry name" value="PAS"/>
    <property type="match status" value="4"/>
</dbReference>
<evidence type="ECO:0000256" key="3">
    <source>
        <dbReference type="ARBA" id="ARBA00022553"/>
    </source>
</evidence>
<dbReference type="Gene3D" id="1.10.287.130">
    <property type="match status" value="1"/>
</dbReference>
<dbReference type="InterPro" id="IPR036097">
    <property type="entry name" value="HisK_dim/P_sf"/>
</dbReference>
<dbReference type="InterPro" id="IPR035965">
    <property type="entry name" value="PAS-like_dom_sf"/>
</dbReference>
<dbReference type="SMART" id="SM00388">
    <property type="entry name" value="HisKA"/>
    <property type="match status" value="1"/>
</dbReference>
<dbReference type="SUPFAM" id="SSF55874">
    <property type="entry name" value="ATPase domain of HSP90 chaperone/DNA topoisomerase II/histidine kinase"/>
    <property type="match status" value="1"/>
</dbReference>
<dbReference type="SMART" id="SM00091">
    <property type="entry name" value="PAS"/>
    <property type="match status" value="4"/>
</dbReference>
<name>A0A0S7BZP5_9BACT</name>
<feature type="domain" description="PAS" evidence="8">
    <location>
        <begin position="166"/>
        <end position="236"/>
    </location>
</feature>
<protein>
    <recommendedName>
        <fullName evidence="2">histidine kinase</fullName>
        <ecNumber evidence="2">2.7.13.3</ecNumber>
    </recommendedName>
</protein>
<feature type="domain" description="PAC" evidence="9">
    <location>
        <begin position="362"/>
        <end position="415"/>
    </location>
</feature>
<dbReference type="InterPro" id="IPR004358">
    <property type="entry name" value="Sig_transdc_His_kin-like_C"/>
</dbReference>
<dbReference type="AlphaFoldDB" id="A0A0S7BZP5"/>
<organism evidence="10">
    <name type="scientific">Lentimicrobium saccharophilum</name>
    <dbReference type="NCBI Taxonomy" id="1678841"/>
    <lineage>
        <taxon>Bacteria</taxon>
        <taxon>Pseudomonadati</taxon>
        <taxon>Bacteroidota</taxon>
        <taxon>Bacteroidia</taxon>
        <taxon>Bacteroidales</taxon>
        <taxon>Lentimicrobiaceae</taxon>
        <taxon>Lentimicrobium</taxon>
    </lineage>
</organism>
<dbReference type="FunFam" id="3.30.565.10:FF:000006">
    <property type="entry name" value="Sensor histidine kinase WalK"/>
    <property type="match status" value="1"/>
</dbReference>
<gene>
    <name evidence="10" type="ORF">TBC1_11362</name>
</gene>
<dbReference type="InterPro" id="IPR003594">
    <property type="entry name" value="HATPase_dom"/>
</dbReference>
<evidence type="ECO:0000313" key="11">
    <source>
        <dbReference type="Proteomes" id="UP000053091"/>
    </source>
</evidence>
<dbReference type="PATRIC" id="fig|1678841.3.peg.416"/>
<accession>A0A0S7BZP5</accession>
<dbReference type="Pfam" id="PF08448">
    <property type="entry name" value="PAS_4"/>
    <property type="match status" value="2"/>
</dbReference>
<proteinExistence type="predicted"/>
<feature type="region of interest" description="Disordered" evidence="6">
    <location>
        <begin position="1"/>
        <end position="33"/>
    </location>
</feature>
<dbReference type="Pfam" id="PF02518">
    <property type="entry name" value="HATPase_c"/>
    <property type="match status" value="1"/>
</dbReference>
<keyword evidence="4" id="KW-0808">Transferase</keyword>
<dbReference type="InterPro" id="IPR000700">
    <property type="entry name" value="PAS-assoc_C"/>
</dbReference>
<evidence type="ECO:0000256" key="5">
    <source>
        <dbReference type="ARBA" id="ARBA00022777"/>
    </source>
</evidence>
<dbReference type="EC" id="2.7.13.3" evidence="2"/>
<dbReference type="PROSITE" id="PS50112">
    <property type="entry name" value="PAS"/>
    <property type="match status" value="2"/>
</dbReference>
<keyword evidence="3" id="KW-0597">Phosphoprotein</keyword>
<dbReference type="STRING" id="1678841.TBC1_11362"/>
<reference evidence="10" key="1">
    <citation type="journal article" date="2015" name="Genome Announc.">
        <title>Draft Genome Sequence of Bacteroidales Strain TBC1, a Novel Isolate from a Methanogenic Wastewater Treatment System.</title>
        <authorList>
            <person name="Tourlousse D.M."/>
            <person name="Matsuura N."/>
            <person name="Sun L."/>
            <person name="Toyonaga M."/>
            <person name="Kuroda K."/>
            <person name="Ohashi A."/>
            <person name="Cruz R."/>
            <person name="Yamaguchi T."/>
            <person name="Sekiguchi Y."/>
        </authorList>
    </citation>
    <scope>NUCLEOTIDE SEQUENCE [LARGE SCALE GENOMIC DNA]</scope>
    <source>
        <strain evidence="10">TBC1</strain>
    </source>
</reference>
<keyword evidence="11" id="KW-1185">Reference proteome</keyword>
<dbReference type="CDD" id="cd00082">
    <property type="entry name" value="HisKA"/>
    <property type="match status" value="1"/>
</dbReference>
<dbReference type="InterPro" id="IPR005467">
    <property type="entry name" value="His_kinase_dom"/>
</dbReference>
<dbReference type="NCBIfam" id="TIGR00229">
    <property type="entry name" value="sensory_box"/>
    <property type="match status" value="3"/>
</dbReference>
<dbReference type="GO" id="GO:0006355">
    <property type="term" value="P:regulation of DNA-templated transcription"/>
    <property type="evidence" value="ECO:0007669"/>
    <property type="project" value="InterPro"/>
</dbReference>
<evidence type="ECO:0000259" key="9">
    <source>
        <dbReference type="PROSITE" id="PS50113"/>
    </source>
</evidence>
<dbReference type="PANTHER" id="PTHR43304">
    <property type="entry name" value="PHYTOCHROME-LIKE PROTEIN CPH1"/>
    <property type="match status" value="1"/>
</dbReference>
<dbReference type="InterPro" id="IPR003661">
    <property type="entry name" value="HisK_dim/P_dom"/>
</dbReference>
<dbReference type="Gene3D" id="3.30.450.20">
    <property type="entry name" value="PAS domain"/>
    <property type="match status" value="4"/>
</dbReference>
<dbReference type="InterPro" id="IPR013656">
    <property type="entry name" value="PAS_4"/>
</dbReference>